<dbReference type="NCBIfam" id="TIGR01643">
    <property type="entry name" value="YD_repeat_2x"/>
    <property type="match status" value="1"/>
</dbReference>
<keyword evidence="2" id="KW-1185">Reference proteome</keyword>
<protein>
    <recommendedName>
        <fullName evidence="3">YD repeat-containing protein</fullName>
    </recommendedName>
</protein>
<dbReference type="InterPro" id="IPR031325">
    <property type="entry name" value="RHS_repeat"/>
</dbReference>
<gene>
    <name evidence="1" type="ORF">FYJ85_10190</name>
</gene>
<sequence>MYYSNFCFCLENPPDIAYTHNWIGQPVTVTDAAGTRTFAYNAEFNLISETINGIYNKTLIRAIPIPGTKGE</sequence>
<dbReference type="Proteomes" id="UP000435649">
    <property type="component" value="Unassembled WGS sequence"/>
</dbReference>
<dbReference type="AlphaFoldDB" id="A0A844G4X2"/>
<organism evidence="1 2">
    <name type="scientific">Victivallis lenta</name>
    <dbReference type="NCBI Taxonomy" id="2606640"/>
    <lineage>
        <taxon>Bacteria</taxon>
        <taxon>Pseudomonadati</taxon>
        <taxon>Lentisphaerota</taxon>
        <taxon>Lentisphaeria</taxon>
        <taxon>Victivallales</taxon>
        <taxon>Victivallaceae</taxon>
        <taxon>Victivallis</taxon>
    </lineage>
</organism>
<dbReference type="InterPro" id="IPR006530">
    <property type="entry name" value="YD"/>
</dbReference>
<dbReference type="Pfam" id="PF05593">
    <property type="entry name" value="RHS_repeat"/>
    <property type="match status" value="1"/>
</dbReference>
<evidence type="ECO:0000313" key="1">
    <source>
        <dbReference type="EMBL" id="MST97409.1"/>
    </source>
</evidence>
<dbReference type="EMBL" id="VUNS01000009">
    <property type="protein sequence ID" value="MST97409.1"/>
    <property type="molecule type" value="Genomic_DNA"/>
</dbReference>
<evidence type="ECO:0008006" key="3">
    <source>
        <dbReference type="Google" id="ProtNLM"/>
    </source>
</evidence>
<evidence type="ECO:0000313" key="2">
    <source>
        <dbReference type="Proteomes" id="UP000435649"/>
    </source>
</evidence>
<name>A0A844G4X2_9BACT</name>
<reference evidence="1 2" key="1">
    <citation type="submission" date="2019-08" db="EMBL/GenBank/DDBJ databases">
        <title>In-depth cultivation of the pig gut microbiome towards novel bacterial diversity and tailored functional studies.</title>
        <authorList>
            <person name="Wylensek D."/>
            <person name="Hitch T.C.A."/>
            <person name="Clavel T."/>
        </authorList>
    </citation>
    <scope>NUCLEOTIDE SEQUENCE [LARGE SCALE GENOMIC DNA]</scope>
    <source>
        <strain evidence="1 2">BBE-744-WT-12</strain>
    </source>
</reference>
<proteinExistence type="predicted"/>
<accession>A0A844G4X2</accession>
<comment type="caution">
    <text evidence="1">The sequence shown here is derived from an EMBL/GenBank/DDBJ whole genome shotgun (WGS) entry which is preliminary data.</text>
</comment>